<dbReference type="Proteomes" id="UP000828390">
    <property type="component" value="Unassembled WGS sequence"/>
</dbReference>
<gene>
    <name evidence="1" type="ORF">DPMN_184569</name>
</gene>
<accession>A0A9D4I7J4</accession>
<organism evidence="1 2">
    <name type="scientific">Dreissena polymorpha</name>
    <name type="common">Zebra mussel</name>
    <name type="synonym">Mytilus polymorpha</name>
    <dbReference type="NCBI Taxonomy" id="45954"/>
    <lineage>
        <taxon>Eukaryota</taxon>
        <taxon>Metazoa</taxon>
        <taxon>Spiralia</taxon>
        <taxon>Lophotrochozoa</taxon>
        <taxon>Mollusca</taxon>
        <taxon>Bivalvia</taxon>
        <taxon>Autobranchia</taxon>
        <taxon>Heteroconchia</taxon>
        <taxon>Euheterodonta</taxon>
        <taxon>Imparidentia</taxon>
        <taxon>Neoheterodontei</taxon>
        <taxon>Myida</taxon>
        <taxon>Dreissenoidea</taxon>
        <taxon>Dreissenidae</taxon>
        <taxon>Dreissena</taxon>
    </lineage>
</organism>
<keyword evidence="2" id="KW-1185">Reference proteome</keyword>
<comment type="caution">
    <text evidence="1">The sequence shown here is derived from an EMBL/GenBank/DDBJ whole genome shotgun (WGS) entry which is preliminary data.</text>
</comment>
<protein>
    <submittedName>
        <fullName evidence="1">Uncharacterized protein</fullName>
    </submittedName>
</protein>
<evidence type="ECO:0000313" key="2">
    <source>
        <dbReference type="Proteomes" id="UP000828390"/>
    </source>
</evidence>
<dbReference type="EMBL" id="JAIWYP010000010">
    <property type="protein sequence ID" value="KAH3750053.1"/>
    <property type="molecule type" value="Genomic_DNA"/>
</dbReference>
<name>A0A9D4I7J4_DREPO</name>
<proteinExistence type="predicted"/>
<dbReference type="AlphaFoldDB" id="A0A9D4I7J4"/>
<reference evidence="1" key="2">
    <citation type="submission" date="2020-11" db="EMBL/GenBank/DDBJ databases">
        <authorList>
            <person name="McCartney M.A."/>
            <person name="Auch B."/>
            <person name="Kono T."/>
            <person name="Mallez S."/>
            <person name="Becker A."/>
            <person name="Gohl D.M."/>
            <person name="Silverstein K.A.T."/>
            <person name="Koren S."/>
            <person name="Bechman K.B."/>
            <person name="Herman A."/>
            <person name="Abrahante J.E."/>
            <person name="Garbe J."/>
        </authorList>
    </citation>
    <scope>NUCLEOTIDE SEQUENCE</scope>
    <source>
        <strain evidence="1">Duluth1</strain>
        <tissue evidence="1">Whole animal</tissue>
    </source>
</reference>
<evidence type="ECO:0000313" key="1">
    <source>
        <dbReference type="EMBL" id="KAH3750053.1"/>
    </source>
</evidence>
<reference evidence="1" key="1">
    <citation type="journal article" date="2019" name="bioRxiv">
        <title>The Genome of the Zebra Mussel, Dreissena polymorpha: A Resource for Invasive Species Research.</title>
        <authorList>
            <person name="McCartney M.A."/>
            <person name="Auch B."/>
            <person name="Kono T."/>
            <person name="Mallez S."/>
            <person name="Zhang Y."/>
            <person name="Obille A."/>
            <person name="Becker A."/>
            <person name="Abrahante J.E."/>
            <person name="Garbe J."/>
            <person name="Badalamenti J.P."/>
            <person name="Herman A."/>
            <person name="Mangelson H."/>
            <person name="Liachko I."/>
            <person name="Sullivan S."/>
            <person name="Sone E.D."/>
            <person name="Koren S."/>
            <person name="Silverstein K.A.T."/>
            <person name="Beckman K.B."/>
            <person name="Gohl D.M."/>
        </authorList>
    </citation>
    <scope>NUCLEOTIDE SEQUENCE</scope>
    <source>
        <strain evidence="1">Duluth1</strain>
        <tissue evidence="1">Whole animal</tissue>
    </source>
</reference>
<sequence length="61" mass="7004">MKLVTFPRYASGTTTEEKVRLFKEQYSGAFWLFRLTSNGAAQAAVFLMLVERPQNVGVYKR</sequence>